<dbReference type="EMBL" id="OIVN01006386">
    <property type="protein sequence ID" value="SPD32057.1"/>
    <property type="molecule type" value="Genomic_DNA"/>
</dbReference>
<proteinExistence type="predicted"/>
<evidence type="ECO:0000256" key="2">
    <source>
        <dbReference type="SAM" id="MobiDB-lite"/>
    </source>
</evidence>
<sequence length="370" mass="41292">MEKKKTLGRLAKYVNSTEVMALFRHHYGVPDDVYLEYKFWEDALPGEPGDLILPLVAIIEGATYTLYTSNNEAYSLRPRDVENTLVNSLLDTNKDMTDDYLLVRRAWHHPNQRCPTGEGTPVVENQAAPHHDIWHMSGLNIKCLLLPRAPAGVSGSTPPGDLRQRKRKASSQEETSRLEPLIDLGDSKTEAIESGAGDQPQTTQSSMELNLDVPSQGLGPSRAPAPVPGSNAANALSEVARLPADMEVWKKSTNQGVIDNLRHRLMIATQLEKSLLVVTHYQAVKKEVDRYKEQVRAVVLKRDEAELKREVAEESLRAALEANTKAEERIRALEVEAAKREKAAFARGRVEAEAIMTNQLPGLYNEFFHE</sequence>
<gene>
    <name evidence="3" type="ORF">FSB_LOCUS59939</name>
</gene>
<dbReference type="AlphaFoldDB" id="A0A2N9J3I8"/>
<feature type="coiled-coil region" evidence="1">
    <location>
        <begin position="281"/>
        <end position="343"/>
    </location>
</feature>
<feature type="region of interest" description="Disordered" evidence="2">
    <location>
        <begin position="152"/>
        <end position="186"/>
    </location>
</feature>
<organism evidence="3">
    <name type="scientific">Fagus sylvatica</name>
    <name type="common">Beechnut</name>
    <dbReference type="NCBI Taxonomy" id="28930"/>
    <lineage>
        <taxon>Eukaryota</taxon>
        <taxon>Viridiplantae</taxon>
        <taxon>Streptophyta</taxon>
        <taxon>Embryophyta</taxon>
        <taxon>Tracheophyta</taxon>
        <taxon>Spermatophyta</taxon>
        <taxon>Magnoliopsida</taxon>
        <taxon>eudicotyledons</taxon>
        <taxon>Gunneridae</taxon>
        <taxon>Pentapetalae</taxon>
        <taxon>rosids</taxon>
        <taxon>fabids</taxon>
        <taxon>Fagales</taxon>
        <taxon>Fagaceae</taxon>
        <taxon>Fagus</taxon>
    </lineage>
</organism>
<evidence type="ECO:0000313" key="3">
    <source>
        <dbReference type="EMBL" id="SPD32057.1"/>
    </source>
</evidence>
<protein>
    <submittedName>
        <fullName evidence="3">Uncharacterized protein</fullName>
    </submittedName>
</protein>
<reference evidence="3" key="1">
    <citation type="submission" date="2018-02" db="EMBL/GenBank/DDBJ databases">
        <authorList>
            <person name="Cohen D.B."/>
            <person name="Kent A.D."/>
        </authorList>
    </citation>
    <scope>NUCLEOTIDE SEQUENCE</scope>
</reference>
<keyword evidence="1" id="KW-0175">Coiled coil</keyword>
<name>A0A2N9J3I8_FAGSY</name>
<evidence type="ECO:0000256" key="1">
    <source>
        <dbReference type="SAM" id="Coils"/>
    </source>
</evidence>
<accession>A0A2N9J3I8</accession>